<reference evidence="3 4" key="1">
    <citation type="submission" date="2024-10" db="EMBL/GenBank/DDBJ databases">
        <title>The Natural Products Discovery Center: Release of the First 8490 Sequenced Strains for Exploring Actinobacteria Biosynthetic Diversity.</title>
        <authorList>
            <person name="Kalkreuter E."/>
            <person name="Kautsar S.A."/>
            <person name="Yang D."/>
            <person name="Bader C.D."/>
            <person name="Teijaro C.N."/>
            <person name="Fluegel L."/>
            <person name="Davis C.M."/>
            <person name="Simpson J.R."/>
            <person name="Lauterbach L."/>
            <person name="Steele A.D."/>
            <person name="Gui C."/>
            <person name="Meng S."/>
            <person name="Li G."/>
            <person name="Viehrig K."/>
            <person name="Ye F."/>
            <person name="Su P."/>
            <person name="Kiefer A.F."/>
            <person name="Nichols A."/>
            <person name="Cepeda A.J."/>
            <person name="Yan W."/>
            <person name="Fan B."/>
            <person name="Jiang Y."/>
            <person name="Adhikari A."/>
            <person name="Zheng C.-J."/>
            <person name="Schuster L."/>
            <person name="Cowan T.M."/>
            <person name="Smanski M.J."/>
            <person name="Chevrette M.G."/>
            <person name="De Carvalho L.P.S."/>
            <person name="Shen B."/>
        </authorList>
    </citation>
    <scope>NUCLEOTIDE SEQUENCE [LARGE SCALE GENOMIC DNA]</scope>
    <source>
        <strain evidence="3 4">NPDC013366</strain>
    </source>
</reference>
<dbReference type="SUPFAM" id="SSF46894">
    <property type="entry name" value="C-terminal effector domain of the bipartite response regulators"/>
    <property type="match status" value="1"/>
</dbReference>
<dbReference type="PRINTS" id="PR00038">
    <property type="entry name" value="HTHLUXR"/>
</dbReference>
<dbReference type="Proteomes" id="UP001603418">
    <property type="component" value="Unassembled WGS sequence"/>
</dbReference>
<dbReference type="InterPro" id="IPR039420">
    <property type="entry name" value="WalR-like"/>
</dbReference>
<dbReference type="InterPro" id="IPR000792">
    <property type="entry name" value="Tscrpt_reg_LuxR_C"/>
</dbReference>
<dbReference type="CDD" id="cd06170">
    <property type="entry name" value="LuxR_C_like"/>
    <property type="match status" value="1"/>
</dbReference>
<sequence>MLWVLPLLADEMPDSGWEGVRTAIPPMCEPCADTVISLCPWLRRGYVKLRARRAEEIGVRGTLYRRPGELESSADPATSWKPVPTDLGALVLYDSPDARFILAREAVRELRKCTVIEVFAGVGARVAADDAAAGRAGGTDPRMLTWPARTLAAIRLLVQGTPQYRAAATLNIAQSTMNRDISLICQQLGIDGSKYAPVVNAAIRSRVVHLPPLEPVHLRERLVRILELLAEGYTNCEIAVALDLTERTVRKNVRDILRALDAKNRLHAVVRGWQCGILGRPQPPATAAESVPAGQVRA</sequence>
<comment type="caution">
    <text evidence="3">The sequence shown here is derived from an EMBL/GenBank/DDBJ whole genome shotgun (WGS) entry which is preliminary data.</text>
</comment>
<protein>
    <submittedName>
        <fullName evidence="3">Helix-turn-helix transcriptional regulator</fullName>
    </submittedName>
</protein>
<evidence type="ECO:0000259" key="2">
    <source>
        <dbReference type="PROSITE" id="PS50043"/>
    </source>
</evidence>
<dbReference type="InterPro" id="IPR036388">
    <property type="entry name" value="WH-like_DNA-bd_sf"/>
</dbReference>
<accession>A0ABW6YY95</accession>
<dbReference type="RefSeq" id="WP_051815216.1">
    <property type="nucleotide sequence ID" value="NZ_JBFACJ010000025.1"/>
</dbReference>
<dbReference type="InterPro" id="IPR016032">
    <property type="entry name" value="Sig_transdc_resp-reg_C-effctor"/>
</dbReference>
<keyword evidence="1" id="KW-0238">DNA-binding</keyword>
<evidence type="ECO:0000313" key="4">
    <source>
        <dbReference type="Proteomes" id="UP001603418"/>
    </source>
</evidence>
<dbReference type="Gene3D" id="1.10.10.10">
    <property type="entry name" value="Winged helix-like DNA-binding domain superfamily/Winged helix DNA-binding domain"/>
    <property type="match status" value="1"/>
</dbReference>
<name>A0ABW6YY95_9ACTN</name>
<dbReference type="SMART" id="SM00421">
    <property type="entry name" value="HTH_LUXR"/>
    <property type="match status" value="1"/>
</dbReference>
<evidence type="ECO:0000256" key="1">
    <source>
        <dbReference type="ARBA" id="ARBA00023125"/>
    </source>
</evidence>
<proteinExistence type="predicted"/>
<keyword evidence="4" id="KW-1185">Reference proteome</keyword>
<dbReference type="PROSITE" id="PS50043">
    <property type="entry name" value="HTH_LUXR_2"/>
    <property type="match status" value="1"/>
</dbReference>
<dbReference type="EMBL" id="JBICBM010000009">
    <property type="protein sequence ID" value="MFF9883850.1"/>
    <property type="molecule type" value="Genomic_DNA"/>
</dbReference>
<evidence type="ECO:0000313" key="3">
    <source>
        <dbReference type="EMBL" id="MFF9883850.1"/>
    </source>
</evidence>
<dbReference type="PANTHER" id="PTHR43214">
    <property type="entry name" value="TWO-COMPONENT RESPONSE REGULATOR"/>
    <property type="match status" value="1"/>
</dbReference>
<organism evidence="3 4">
    <name type="scientific">Streptomyces eurythermus</name>
    <dbReference type="NCBI Taxonomy" id="42237"/>
    <lineage>
        <taxon>Bacteria</taxon>
        <taxon>Bacillati</taxon>
        <taxon>Actinomycetota</taxon>
        <taxon>Actinomycetes</taxon>
        <taxon>Kitasatosporales</taxon>
        <taxon>Streptomycetaceae</taxon>
        <taxon>Streptomyces</taxon>
    </lineage>
</organism>
<feature type="domain" description="HTH luxR-type" evidence="2">
    <location>
        <begin position="211"/>
        <end position="276"/>
    </location>
</feature>
<dbReference type="Pfam" id="PF00196">
    <property type="entry name" value="GerE"/>
    <property type="match status" value="1"/>
</dbReference>
<gene>
    <name evidence="3" type="ORF">ACF1HC_19925</name>
</gene>